<dbReference type="GO" id="GO:0030246">
    <property type="term" value="F:carbohydrate binding"/>
    <property type="evidence" value="ECO:0007669"/>
    <property type="project" value="InterPro"/>
</dbReference>
<accession>A0A2K1L9P3</accession>
<keyword evidence="3" id="KW-1003">Cell membrane</keyword>
<dbReference type="RefSeq" id="XP_024396328.1">
    <property type="nucleotide sequence ID" value="XM_024540560.1"/>
</dbReference>
<reference evidence="10 12" key="2">
    <citation type="journal article" date="2018" name="Plant J.">
        <title>The Physcomitrella patens chromosome-scale assembly reveals moss genome structure and evolution.</title>
        <authorList>
            <person name="Lang D."/>
            <person name="Ullrich K.K."/>
            <person name="Murat F."/>
            <person name="Fuchs J."/>
            <person name="Jenkins J."/>
            <person name="Haas F.B."/>
            <person name="Piednoel M."/>
            <person name="Gundlach H."/>
            <person name="Van Bel M."/>
            <person name="Meyberg R."/>
            <person name="Vives C."/>
            <person name="Morata J."/>
            <person name="Symeonidi A."/>
            <person name="Hiss M."/>
            <person name="Muchero W."/>
            <person name="Kamisugi Y."/>
            <person name="Saleh O."/>
            <person name="Blanc G."/>
            <person name="Decker E.L."/>
            <person name="van Gessel N."/>
            <person name="Grimwood J."/>
            <person name="Hayes R.D."/>
            <person name="Graham S.W."/>
            <person name="Gunter L.E."/>
            <person name="McDaniel S.F."/>
            <person name="Hoernstein S.N.W."/>
            <person name="Larsson A."/>
            <person name="Li F.W."/>
            <person name="Perroud P.F."/>
            <person name="Phillips J."/>
            <person name="Ranjan P."/>
            <person name="Rokshar D.S."/>
            <person name="Rothfels C.J."/>
            <person name="Schneider L."/>
            <person name="Shu S."/>
            <person name="Stevenson D.W."/>
            <person name="Thummler F."/>
            <person name="Tillich M."/>
            <person name="Villarreal Aguilar J.C."/>
            <person name="Widiez T."/>
            <person name="Wong G.K."/>
            <person name="Wymore A."/>
            <person name="Zhang Y."/>
            <person name="Zimmer A.D."/>
            <person name="Quatrano R.S."/>
            <person name="Mayer K.F.X."/>
            <person name="Goodstein D."/>
            <person name="Casacuberta J.M."/>
            <person name="Vandepoele K."/>
            <person name="Reski R."/>
            <person name="Cuming A.C."/>
            <person name="Tuskan G.A."/>
            <person name="Maumus F."/>
            <person name="Salse J."/>
            <person name="Schmutz J."/>
            <person name="Rensing S.A."/>
        </authorList>
    </citation>
    <scope>NUCLEOTIDE SEQUENCE [LARGE SCALE GENOMIC DNA]</scope>
    <source>
        <strain evidence="11 12">cv. Gransden 2004</strain>
    </source>
</reference>
<dbReference type="STRING" id="3218.A0A2K1L9P3"/>
<evidence type="ECO:0000256" key="7">
    <source>
        <dbReference type="SAM" id="Phobius"/>
    </source>
</evidence>
<keyword evidence="4 8" id="KW-0732">Signal</keyword>
<evidence type="ECO:0000313" key="12">
    <source>
        <dbReference type="Proteomes" id="UP000006727"/>
    </source>
</evidence>
<dbReference type="GO" id="GO:0010215">
    <property type="term" value="P:cellulose microfibril organization"/>
    <property type="evidence" value="ECO:0007669"/>
    <property type="project" value="InterPro"/>
</dbReference>
<keyword evidence="7" id="KW-1133">Transmembrane helix</keyword>
<keyword evidence="5 7" id="KW-0472">Membrane</keyword>
<comment type="similarity">
    <text evidence="2">Belongs to the COBRA family.</text>
</comment>
<dbReference type="Gramene" id="Pp3c1_25450V3.1">
    <property type="protein sequence ID" value="Pp3c1_25450V3.1"/>
    <property type="gene ID" value="Pp3c1_25450"/>
</dbReference>
<dbReference type="PANTHER" id="PTHR31052:SF3">
    <property type="entry name" value="COBRA-LIKE PROTEIN 7"/>
    <property type="match status" value="1"/>
</dbReference>
<dbReference type="GeneID" id="112292254"/>
<feature type="domain" description="COBRA C-terminal" evidence="9">
    <location>
        <begin position="434"/>
        <end position="642"/>
    </location>
</feature>
<dbReference type="EnsemblPlants" id="Pp3c1_25450V3.1">
    <property type="protein sequence ID" value="Pp3c1_25450V3.1"/>
    <property type="gene ID" value="Pp3c1_25450"/>
</dbReference>
<dbReference type="PaxDb" id="3218-PP1S21_20V6.1"/>
<keyword evidence="12" id="KW-1185">Reference proteome</keyword>
<dbReference type="OMA" id="PTHKQSV"/>
<feature type="transmembrane region" description="Helical" evidence="7">
    <location>
        <begin position="652"/>
        <end position="672"/>
    </location>
</feature>
<dbReference type="EnsemblPlants" id="Pp3c1_25450V3.2">
    <property type="protein sequence ID" value="Pp3c1_25450V3.2"/>
    <property type="gene ID" value="Pp3c1_25450"/>
</dbReference>
<evidence type="ECO:0000313" key="10">
    <source>
        <dbReference type="EMBL" id="PNR62747.1"/>
    </source>
</evidence>
<reference evidence="10 12" key="1">
    <citation type="journal article" date="2008" name="Science">
        <title>The Physcomitrella genome reveals evolutionary insights into the conquest of land by plants.</title>
        <authorList>
            <person name="Rensing S."/>
            <person name="Lang D."/>
            <person name="Zimmer A."/>
            <person name="Terry A."/>
            <person name="Salamov A."/>
            <person name="Shapiro H."/>
            <person name="Nishiyama T."/>
            <person name="Perroud P.-F."/>
            <person name="Lindquist E."/>
            <person name="Kamisugi Y."/>
            <person name="Tanahashi T."/>
            <person name="Sakakibara K."/>
            <person name="Fujita T."/>
            <person name="Oishi K."/>
            <person name="Shin-I T."/>
            <person name="Kuroki Y."/>
            <person name="Toyoda A."/>
            <person name="Suzuki Y."/>
            <person name="Hashimoto A."/>
            <person name="Yamaguchi K."/>
            <person name="Sugano A."/>
            <person name="Kohara Y."/>
            <person name="Fujiyama A."/>
            <person name="Anterola A."/>
            <person name="Aoki S."/>
            <person name="Ashton N."/>
            <person name="Barbazuk W.B."/>
            <person name="Barker E."/>
            <person name="Bennetzen J."/>
            <person name="Bezanilla M."/>
            <person name="Blankenship R."/>
            <person name="Cho S.H."/>
            <person name="Dutcher S."/>
            <person name="Estelle M."/>
            <person name="Fawcett J.A."/>
            <person name="Gundlach H."/>
            <person name="Hanada K."/>
            <person name="Heyl A."/>
            <person name="Hicks K.A."/>
            <person name="Hugh J."/>
            <person name="Lohr M."/>
            <person name="Mayer K."/>
            <person name="Melkozernov A."/>
            <person name="Murata T."/>
            <person name="Nelson D."/>
            <person name="Pils B."/>
            <person name="Prigge M."/>
            <person name="Reiss B."/>
            <person name="Renner T."/>
            <person name="Rombauts S."/>
            <person name="Rushton P."/>
            <person name="Sanderfoot A."/>
            <person name="Schween G."/>
            <person name="Shiu S.-H."/>
            <person name="Stueber K."/>
            <person name="Theodoulou F.L."/>
            <person name="Tu H."/>
            <person name="Van de Peer Y."/>
            <person name="Verrier P.J."/>
            <person name="Waters E."/>
            <person name="Wood A."/>
            <person name="Yang L."/>
            <person name="Cove D."/>
            <person name="Cuming A."/>
            <person name="Hasebe M."/>
            <person name="Lucas S."/>
            <person name="Mishler D.B."/>
            <person name="Reski R."/>
            <person name="Grigoriev I."/>
            <person name="Quatrano R.S."/>
            <person name="Boore J.L."/>
        </authorList>
    </citation>
    <scope>NUCLEOTIDE SEQUENCE [LARGE SCALE GENOMIC DNA]</scope>
    <source>
        <strain evidence="11 12">cv. Gransden 2004</strain>
    </source>
</reference>
<dbReference type="SUPFAM" id="SSF49384">
    <property type="entry name" value="Carbohydrate-binding domain"/>
    <property type="match status" value="1"/>
</dbReference>
<reference evidence="11" key="3">
    <citation type="submission" date="2020-12" db="UniProtKB">
        <authorList>
            <consortium name="EnsemblPlants"/>
        </authorList>
    </citation>
    <scope>IDENTIFICATION</scope>
</reference>
<evidence type="ECO:0000256" key="8">
    <source>
        <dbReference type="SAM" id="SignalP"/>
    </source>
</evidence>
<name>A0A2K1L9P3_PHYPA</name>
<gene>
    <name evidence="11" type="primary">LOC112292254</name>
    <name evidence="10" type="ORF">PHYPA_001171</name>
</gene>
<dbReference type="PANTHER" id="PTHR31052">
    <property type="entry name" value="COBRA-LIKE PROTEIN 7"/>
    <property type="match status" value="1"/>
</dbReference>
<keyword evidence="6" id="KW-0325">Glycoprotein</keyword>
<evidence type="ECO:0000256" key="2">
    <source>
        <dbReference type="ARBA" id="ARBA00005507"/>
    </source>
</evidence>
<dbReference type="GO" id="GO:0005886">
    <property type="term" value="C:plasma membrane"/>
    <property type="evidence" value="ECO:0007669"/>
    <property type="project" value="UniProtKB-SubCell"/>
</dbReference>
<dbReference type="InterPro" id="IPR056900">
    <property type="entry name" value="COB_C"/>
</dbReference>
<evidence type="ECO:0000256" key="3">
    <source>
        <dbReference type="ARBA" id="ARBA00022475"/>
    </source>
</evidence>
<dbReference type="AlphaFoldDB" id="A0A2K1L9P3"/>
<evidence type="ECO:0000313" key="11">
    <source>
        <dbReference type="EnsemblPlants" id="Pp3c1_25450V3.1"/>
    </source>
</evidence>
<dbReference type="Pfam" id="PF04833">
    <property type="entry name" value="COBRA"/>
    <property type="match status" value="1"/>
</dbReference>
<evidence type="ECO:0000256" key="6">
    <source>
        <dbReference type="ARBA" id="ARBA00023180"/>
    </source>
</evidence>
<sequence>MRGFKISRALLIIALVAISTTSVKGQGFPENPIIKAPAVAPVIAPLAPVSFAPAPEPAPLWPPCDGVDIVYTNMYAVKIYPFLNDTPWLQPYRFESAVTITNMGYSTVEGWAIGIDFQNHEIIVDAEGIVLEDGRLMPVDVSNGTILTQIPAGVLKNAIETAGDMTQVQKSFIIKGTEFGVKLNPMPRSINITQKGYNCSKALLYGNNTMHTCCSEPNRNITLTDDEFFLPPETGNITITYDVTQAYPGSYLAHVTISNDSPIARLDFWNISFTWQENEFITKMMGATTREADREVCLNGIAGKTYTDPDMNTVLSCSVSPEIIDLPMEKYNDTQVGRIEYCCRNGTLWPALLDEKKSKSAFLMNVFKVPPMSNQLNHIIPPGNWRIADGRFKCGVPRRIKPTAYPDPYVLHETTAFKTWQVTCNETANKPPPKCCVSFSKYTNDSIVPCRTCACGCPANPQPACNPKASAMLLPYSAITMHPENRTRQILAWADINHNKNIPNPLPCQDYCGVAINWHVVSNFTGGWSSRMTLFDWSDTTYPDWFTVLQMTGAYDGFQQAYSFNATQMTIMNGTAPDNTSIMVTGLEGLNYLMAATNRSAGKLQSVFSFTKKLTPNMRERDYFPEKVWFNGEECAMPQGFPLSSGAIRTRGGAFGMGILVCYILVSNLFGLL</sequence>
<dbReference type="Gramene" id="Pp3c1_25450V3.2">
    <property type="protein sequence ID" value="Pp3c1_25450V3.2"/>
    <property type="gene ID" value="Pp3c1_25450"/>
</dbReference>
<protein>
    <recommendedName>
        <fullName evidence="9">COBRA C-terminal domain-containing protein</fullName>
    </recommendedName>
</protein>
<keyword evidence="7" id="KW-0812">Transmembrane</keyword>
<proteinExistence type="inferred from homology"/>
<dbReference type="EMBL" id="ABEU02000001">
    <property type="protein sequence ID" value="PNR62747.1"/>
    <property type="molecule type" value="Genomic_DNA"/>
</dbReference>
<feature type="signal peptide" evidence="8">
    <location>
        <begin position="1"/>
        <end position="25"/>
    </location>
</feature>
<evidence type="ECO:0000256" key="5">
    <source>
        <dbReference type="ARBA" id="ARBA00023136"/>
    </source>
</evidence>
<dbReference type="InterPro" id="IPR006918">
    <property type="entry name" value="COBRA_pln"/>
</dbReference>
<comment type="subcellular location">
    <subcellularLocation>
        <location evidence="1">Cell membrane</location>
    </subcellularLocation>
</comment>
<feature type="chain" id="PRO_5044576536" description="COBRA C-terminal domain-containing protein" evidence="8">
    <location>
        <begin position="26"/>
        <end position="673"/>
    </location>
</feature>
<organism evidence="10">
    <name type="scientific">Physcomitrium patens</name>
    <name type="common">Spreading-leaved earth moss</name>
    <name type="synonym">Physcomitrella patens</name>
    <dbReference type="NCBI Taxonomy" id="3218"/>
    <lineage>
        <taxon>Eukaryota</taxon>
        <taxon>Viridiplantae</taxon>
        <taxon>Streptophyta</taxon>
        <taxon>Embryophyta</taxon>
        <taxon>Bryophyta</taxon>
        <taxon>Bryophytina</taxon>
        <taxon>Bryopsida</taxon>
        <taxon>Funariidae</taxon>
        <taxon>Funariales</taxon>
        <taxon>Funariaceae</taxon>
        <taxon>Physcomitrium</taxon>
    </lineage>
</organism>
<dbReference type="InterPro" id="IPR008965">
    <property type="entry name" value="CBM2/CBM3_carb-bd_dom_sf"/>
</dbReference>
<dbReference type="Pfam" id="PF25079">
    <property type="entry name" value="COB_C"/>
    <property type="match status" value="1"/>
</dbReference>
<evidence type="ECO:0000259" key="9">
    <source>
        <dbReference type="Pfam" id="PF25079"/>
    </source>
</evidence>
<evidence type="ECO:0000256" key="4">
    <source>
        <dbReference type="ARBA" id="ARBA00022729"/>
    </source>
</evidence>
<evidence type="ECO:0000256" key="1">
    <source>
        <dbReference type="ARBA" id="ARBA00004236"/>
    </source>
</evidence>
<dbReference type="OrthoDB" id="2014623at2759"/>
<dbReference type="Proteomes" id="UP000006727">
    <property type="component" value="Chromosome 1"/>
</dbReference>